<dbReference type="GO" id="GO:0016757">
    <property type="term" value="F:glycosyltransferase activity"/>
    <property type="evidence" value="ECO:0007669"/>
    <property type="project" value="InterPro"/>
</dbReference>
<reference evidence="1 2" key="1">
    <citation type="submission" date="2014-04" db="EMBL/GenBank/DDBJ databases">
        <authorList>
            <consortium name="DOE Joint Genome Institute"/>
            <person name="Kuo A."/>
            <person name="Tarkka M."/>
            <person name="Buscot F."/>
            <person name="Kohler A."/>
            <person name="Nagy L.G."/>
            <person name="Floudas D."/>
            <person name="Copeland A."/>
            <person name="Barry K.W."/>
            <person name="Cichocki N."/>
            <person name="Veneault-Fourrey C."/>
            <person name="LaButti K."/>
            <person name="Lindquist E.A."/>
            <person name="Lipzen A."/>
            <person name="Lundell T."/>
            <person name="Morin E."/>
            <person name="Murat C."/>
            <person name="Sun H."/>
            <person name="Tunlid A."/>
            <person name="Henrissat B."/>
            <person name="Grigoriev I.V."/>
            <person name="Hibbett D.S."/>
            <person name="Martin F."/>
            <person name="Nordberg H.P."/>
            <person name="Cantor M.N."/>
            <person name="Hua S.X."/>
        </authorList>
    </citation>
    <scope>NUCLEOTIDE SEQUENCE [LARGE SCALE GENOMIC DNA]</scope>
    <source>
        <strain evidence="1 2">F 1598</strain>
    </source>
</reference>
<protein>
    <submittedName>
        <fullName evidence="1">Glycosyltransferase family 8 protein</fullName>
    </submittedName>
</protein>
<evidence type="ECO:0000313" key="2">
    <source>
        <dbReference type="Proteomes" id="UP000054166"/>
    </source>
</evidence>
<dbReference type="SUPFAM" id="SSF53448">
    <property type="entry name" value="Nucleotide-diphospho-sugar transferases"/>
    <property type="match status" value="1"/>
</dbReference>
<proteinExistence type="predicted"/>
<dbReference type="HOGENOM" id="CLU_077164_0_0_1"/>
<sequence length="302" mass="34052">MNLNTFPSNPLPIIHSNHVAAYSSDKRAVVSGLYSDQYAIAVAVLGHSIKSANVSARFLLPYLDGRVSSRALCIARTAGWEPHAVPYIPPPHNGKGIYYRFKDVYTKLNLWSLDQIGIDRLVYLDADTLVRRNFDELFDSPFNFAAVPDVYGDTRGFSITFNTGVLVVRPDAAILENMKQQLETARYPPGEADQAFLNLYFGGKVVELPYAYNANLAIKKRSPALWEGLMEEMRVVHYSLVKPFFHESITSTILTSEELGEAMARAGNQYDGLYRTEVGWWRDAYNRMKQEKGDAMDACFRD</sequence>
<gene>
    <name evidence="1" type="ORF">PILCRDRAFT_65464</name>
</gene>
<dbReference type="STRING" id="765440.A0A0C3G2I0"/>
<dbReference type="InterPro" id="IPR050587">
    <property type="entry name" value="GNT1/Glycosyltrans_8"/>
</dbReference>
<dbReference type="InterPro" id="IPR002495">
    <property type="entry name" value="Glyco_trans_8"/>
</dbReference>
<accession>A0A0C3G2I0</accession>
<dbReference type="Pfam" id="PF01501">
    <property type="entry name" value="Glyco_transf_8"/>
    <property type="match status" value="1"/>
</dbReference>
<keyword evidence="2" id="KW-1185">Reference proteome</keyword>
<dbReference type="InParanoid" id="A0A0C3G2I0"/>
<dbReference type="EMBL" id="KN832983">
    <property type="protein sequence ID" value="KIM86064.1"/>
    <property type="molecule type" value="Genomic_DNA"/>
</dbReference>
<dbReference type="OrthoDB" id="2014201at2759"/>
<dbReference type="AlphaFoldDB" id="A0A0C3G2I0"/>
<dbReference type="Proteomes" id="UP000054166">
    <property type="component" value="Unassembled WGS sequence"/>
</dbReference>
<dbReference type="Gene3D" id="3.90.550.10">
    <property type="entry name" value="Spore Coat Polysaccharide Biosynthesis Protein SpsA, Chain A"/>
    <property type="match status" value="1"/>
</dbReference>
<dbReference type="PANTHER" id="PTHR11183">
    <property type="entry name" value="GLYCOGENIN SUBFAMILY MEMBER"/>
    <property type="match status" value="1"/>
</dbReference>
<organism evidence="1 2">
    <name type="scientific">Piloderma croceum (strain F 1598)</name>
    <dbReference type="NCBI Taxonomy" id="765440"/>
    <lineage>
        <taxon>Eukaryota</taxon>
        <taxon>Fungi</taxon>
        <taxon>Dikarya</taxon>
        <taxon>Basidiomycota</taxon>
        <taxon>Agaricomycotina</taxon>
        <taxon>Agaricomycetes</taxon>
        <taxon>Agaricomycetidae</taxon>
        <taxon>Atheliales</taxon>
        <taxon>Atheliaceae</taxon>
        <taxon>Piloderma</taxon>
    </lineage>
</organism>
<keyword evidence="1" id="KW-0808">Transferase</keyword>
<name>A0A0C3G2I0_PILCF</name>
<dbReference type="InterPro" id="IPR029044">
    <property type="entry name" value="Nucleotide-diphossugar_trans"/>
</dbReference>
<reference evidence="2" key="2">
    <citation type="submission" date="2015-01" db="EMBL/GenBank/DDBJ databases">
        <title>Evolutionary Origins and Diversification of the Mycorrhizal Mutualists.</title>
        <authorList>
            <consortium name="DOE Joint Genome Institute"/>
            <consortium name="Mycorrhizal Genomics Consortium"/>
            <person name="Kohler A."/>
            <person name="Kuo A."/>
            <person name="Nagy L.G."/>
            <person name="Floudas D."/>
            <person name="Copeland A."/>
            <person name="Barry K.W."/>
            <person name="Cichocki N."/>
            <person name="Veneault-Fourrey C."/>
            <person name="LaButti K."/>
            <person name="Lindquist E.A."/>
            <person name="Lipzen A."/>
            <person name="Lundell T."/>
            <person name="Morin E."/>
            <person name="Murat C."/>
            <person name="Riley R."/>
            <person name="Ohm R."/>
            <person name="Sun H."/>
            <person name="Tunlid A."/>
            <person name="Henrissat B."/>
            <person name="Grigoriev I.V."/>
            <person name="Hibbett D.S."/>
            <person name="Martin F."/>
        </authorList>
    </citation>
    <scope>NUCLEOTIDE SEQUENCE [LARGE SCALE GENOMIC DNA]</scope>
    <source>
        <strain evidence="2">F 1598</strain>
    </source>
</reference>
<evidence type="ECO:0000313" key="1">
    <source>
        <dbReference type="EMBL" id="KIM86064.1"/>
    </source>
</evidence>